<comment type="caution">
    <text evidence="17">The sequence shown here is derived from an EMBL/GenBank/DDBJ whole genome shotgun (WGS) entry which is preliminary data.</text>
</comment>
<evidence type="ECO:0000256" key="11">
    <source>
        <dbReference type="ARBA" id="ARBA00023326"/>
    </source>
</evidence>
<dbReference type="GO" id="GO:0005576">
    <property type="term" value="C:extracellular region"/>
    <property type="evidence" value="ECO:0007669"/>
    <property type="project" value="UniProtKB-SubCell"/>
</dbReference>
<evidence type="ECO:0000256" key="16">
    <source>
        <dbReference type="SAM" id="SignalP"/>
    </source>
</evidence>
<accession>A0A4Y7SI23</accession>
<evidence type="ECO:0000256" key="13">
    <source>
        <dbReference type="ARBA" id="ARBA00038933"/>
    </source>
</evidence>
<evidence type="ECO:0000256" key="2">
    <source>
        <dbReference type="ARBA" id="ARBA00008834"/>
    </source>
</evidence>
<keyword evidence="8" id="KW-0119">Carbohydrate metabolism</keyword>
<dbReference type="SUPFAM" id="SSF51126">
    <property type="entry name" value="Pectin lyase-like"/>
    <property type="match status" value="1"/>
</dbReference>
<evidence type="ECO:0000313" key="17">
    <source>
        <dbReference type="EMBL" id="TEB20881.1"/>
    </source>
</evidence>
<keyword evidence="17" id="KW-0456">Lyase</keyword>
<dbReference type="InterPro" id="IPR012334">
    <property type="entry name" value="Pectin_lyas_fold"/>
</dbReference>
<dbReference type="PANTHER" id="PTHR31736:SF12">
    <property type="entry name" value="EXO-POLYGALACTURONASE, PUTATIVE-RELATED"/>
    <property type="match status" value="1"/>
</dbReference>
<dbReference type="OrthoDB" id="187139at2759"/>
<feature type="chain" id="PRO_5021470671" description="galacturonan 1,4-alpha-galacturonidase" evidence="16">
    <location>
        <begin position="21"/>
        <end position="450"/>
    </location>
</feature>
<protein>
    <recommendedName>
        <fullName evidence="13">galacturonan 1,4-alpha-galacturonidase</fullName>
        <ecNumber evidence="13">3.2.1.67</ecNumber>
    </recommendedName>
</protein>
<dbReference type="Pfam" id="PF00295">
    <property type="entry name" value="Glyco_hydro_28"/>
    <property type="match status" value="1"/>
</dbReference>
<evidence type="ECO:0000256" key="4">
    <source>
        <dbReference type="ARBA" id="ARBA00022729"/>
    </source>
</evidence>
<name>A0A4Y7SI23_COPMI</name>
<keyword evidence="6" id="KW-1015">Disulfide bond</keyword>
<dbReference type="AlphaFoldDB" id="A0A4Y7SI23"/>
<keyword evidence="10" id="KW-0961">Cell wall biogenesis/degradation</keyword>
<keyword evidence="11" id="KW-0624">Polysaccharide degradation</keyword>
<evidence type="ECO:0000256" key="1">
    <source>
        <dbReference type="ARBA" id="ARBA00004613"/>
    </source>
</evidence>
<sequence>MLSALTSLVVLAAILSPTLSSAPSFPDLSSSVASSPLSPDLSSFKPSKLCTLKPLGRGKDDTPQVENAIKRCGHGGRTVFEKGRYNITRKMTWDLKSARIDLKGLLSFEPKVEEWLQPENTYRVVFIQSQASWFVVSGSDFVIDAHGSGGVHGNGQPWYNHFTHTPRNDGDGRPISFTLWKAKRAVIKDFNIHFPPFWANAVAESSDILYDGMYINATNTNPEFFNQTVVWNTDGIDTYRSDKITMKNWDVTCGDDCIAVKGNSTNIIARDFVCRGGTGIAFGSLGQYANLTDYVSNVLVENVKVLRLPSRVQPNMNHGIYFKAWDGPVSGTPPTGGGGGFGFVRDAIFRNFIFDRVQTAFQIVQNFGAPSGDVPVTSKVKFEKMRFEDIRGTTNESTIVRFECSEVAQCSDITFRNVNVTGAGNGTGVKDEYICENAVGITGLPVPCGN</sequence>
<dbReference type="Gene3D" id="2.160.20.10">
    <property type="entry name" value="Single-stranded right-handed beta-helix, Pectin lyase-like"/>
    <property type="match status" value="1"/>
</dbReference>
<evidence type="ECO:0000256" key="5">
    <source>
        <dbReference type="ARBA" id="ARBA00022801"/>
    </source>
</evidence>
<evidence type="ECO:0000256" key="12">
    <source>
        <dbReference type="ARBA" id="ARBA00037312"/>
    </source>
</evidence>
<evidence type="ECO:0000313" key="18">
    <source>
        <dbReference type="Proteomes" id="UP000298030"/>
    </source>
</evidence>
<keyword evidence="4 16" id="KW-0732">Signal</keyword>
<keyword evidence="3" id="KW-0964">Secreted</keyword>
<reference evidence="17 18" key="1">
    <citation type="journal article" date="2019" name="Nat. Ecol. Evol.">
        <title>Megaphylogeny resolves global patterns of mushroom evolution.</title>
        <authorList>
            <person name="Varga T."/>
            <person name="Krizsan K."/>
            <person name="Foldi C."/>
            <person name="Dima B."/>
            <person name="Sanchez-Garcia M."/>
            <person name="Sanchez-Ramirez S."/>
            <person name="Szollosi G.J."/>
            <person name="Szarkandi J.G."/>
            <person name="Papp V."/>
            <person name="Albert L."/>
            <person name="Andreopoulos W."/>
            <person name="Angelini C."/>
            <person name="Antonin V."/>
            <person name="Barry K.W."/>
            <person name="Bougher N.L."/>
            <person name="Buchanan P."/>
            <person name="Buyck B."/>
            <person name="Bense V."/>
            <person name="Catcheside P."/>
            <person name="Chovatia M."/>
            <person name="Cooper J."/>
            <person name="Damon W."/>
            <person name="Desjardin D."/>
            <person name="Finy P."/>
            <person name="Geml J."/>
            <person name="Haridas S."/>
            <person name="Hughes K."/>
            <person name="Justo A."/>
            <person name="Karasinski D."/>
            <person name="Kautmanova I."/>
            <person name="Kiss B."/>
            <person name="Kocsube S."/>
            <person name="Kotiranta H."/>
            <person name="LaButti K.M."/>
            <person name="Lechner B.E."/>
            <person name="Liimatainen K."/>
            <person name="Lipzen A."/>
            <person name="Lukacs Z."/>
            <person name="Mihaltcheva S."/>
            <person name="Morgado L.N."/>
            <person name="Niskanen T."/>
            <person name="Noordeloos M.E."/>
            <person name="Ohm R.A."/>
            <person name="Ortiz-Santana B."/>
            <person name="Ovrebo C."/>
            <person name="Racz N."/>
            <person name="Riley R."/>
            <person name="Savchenko A."/>
            <person name="Shiryaev A."/>
            <person name="Soop K."/>
            <person name="Spirin V."/>
            <person name="Szebenyi C."/>
            <person name="Tomsovsky M."/>
            <person name="Tulloss R.E."/>
            <person name="Uehling J."/>
            <person name="Grigoriev I.V."/>
            <person name="Vagvolgyi C."/>
            <person name="Papp T."/>
            <person name="Martin F.M."/>
            <person name="Miettinen O."/>
            <person name="Hibbett D.S."/>
            <person name="Nagy L.G."/>
        </authorList>
    </citation>
    <scope>NUCLEOTIDE SEQUENCE [LARGE SCALE GENOMIC DNA]</scope>
    <source>
        <strain evidence="17 18">FP101781</strain>
    </source>
</reference>
<evidence type="ECO:0000256" key="10">
    <source>
        <dbReference type="ARBA" id="ARBA00023316"/>
    </source>
</evidence>
<evidence type="ECO:0000256" key="14">
    <source>
        <dbReference type="ARBA" id="ARBA00048766"/>
    </source>
</evidence>
<dbReference type="InterPro" id="IPR000743">
    <property type="entry name" value="Glyco_hydro_28"/>
</dbReference>
<evidence type="ECO:0000256" key="7">
    <source>
        <dbReference type="ARBA" id="ARBA00023180"/>
    </source>
</evidence>
<comment type="similarity">
    <text evidence="2 15">Belongs to the glycosyl hydrolase 28 family.</text>
</comment>
<dbReference type="GO" id="GO:0047911">
    <property type="term" value="F:galacturan 1,4-alpha-galacturonidase activity"/>
    <property type="evidence" value="ECO:0007669"/>
    <property type="project" value="UniProtKB-EC"/>
</dbReference>
<dbReference type="Proteomes" id="UP000298030">
    <property type="component" value="Unassembled WGS sequence"/>
</dbReference>
<evidence type="ECO:0000256" key="6">
    <source>
        <dbReference type="ARBA" id="ARBA00023157"/>
    </source>
</evidence>
<proteinExistence type="inferred from homology"/>
<dbReference type="EMBL" id="QPFP01000129">
    <property type="protein sequence ID" value="TEB20881.1"/>
    <property type="molecule type" value="Genomic_DNA"/>
</dbReference>
<comment type="function">
    <text evidence="12">Specific in hydrolyzing the terminal glycosidic bond of polygalacturonic acid and oligogalacturonates.</text>
</comment>
<evidence type="ECO:0000256" key="3">
    <source>
        <dbReference type="ARBA" id="ARBA00022525"/>
    </source>
</evidence>
<evidence type="ECO:0000256" key="9">
    <source>
        <dbReference type="ARBA" id="ARBA00023295"/>
    </source>
</evidence>
<comment type="catalytic activity">
    <reaction evidence="14">
        <text>[(1-&gt;4)-alpha-D-galacturonosyl](n) + H2O = alpha-D-galacturonate + [(1-&gt;4)-alpha-D-galacturonosyl](n-1)</text>
        <dbReference type="Rhea" id="RHEA:14117"/>
        <dbReference type="Rhea" id="RHEA-COMP:14570"/>
        <dbReference type="Rhea" id="RHEA-COMP:14572"/>
        <dbReference type="ChEBI" id="CHEBI:15377"/>
        <dbReference type="ChEBI" id="CHEBI:58658"/>
        <dbReference type="ChEBI" id="CHEBI:140523"/>
        <dbReference type="EC" id="3.2.1.67"/>
    </reaction>
</comment>
<dbReference type="STRING" id="71717.A0A4Y7SI23"/>
<evidence type="ECO:0000256" key="15">
    <source>
        <dbReference type="RuleBase" id="RU361169"/>
    </source>
</evidence>
<feature type="signal peptide" evidence="16">
    <location>
        <begin position="1"/>
        <end position="20"/>
    </location>
</feature>
<dbReference type="GO" id="GO:0000272">
    <property type="term" value="P:polysaccharide catabolic process"/>
    <property type="evidence" value="ECO:0007669"/>
    <property type="project" value="UniProtKB-KW"/>
</dbReference>
<keyword evidence="7" id="KW-0325">Glycoprotein</keyword>
<evidence type="ECO:0000256" key="8">
    <source>
        <dbReference type="ARBA" id="ARBA00023277"/>
    </source>
</evidence>
<gene>
    <name evidence="17" type="ORF">FA13DRAFT_174406</name>
</gene>
<dbReference type="PANTHER" id="PTHR31736">
    <property type="match status" value="1"/>
</dbReference>
<dbReference type="EC" id="3.2.1.67" evidence="13"/>
<organism evidence="17 18">
    <name type="scientific">Coprinellus micaceus</name>
    <name type="common">Glistening ink-cap mushroom</name>
    <name type="synonym">Coprinus micaceus</name>
    <dbReference type="NCBI Taxonomy" id="71717"/>
    <lineage>
        <taxon>Eukaryota</taxon>
        <taxon>Fungi</taxon>
        <taxon>Dikarya</taxon>
        <taxon>Basidiomycota</taxon>
        <taxon>Agaricomycotina</taxon>
        <taxon>Agaricomycetes</taxon>
        <taxon>Agaricomycetidae</taxon>
        <taxon>Agaricales</taxon>
        <taxon>Agaricineae</taxon>
        <taxon>Psathyrellaceae</taxon>
        <taxon>Coprinellus</taxon>
    </lineage>
</organism>
<keyword evidence="5 15" id="KW-0378">Hydrolase</keyword>
<keyword evidence="18" id="KW-1185">Reference proteome</keyword>
<dbReference type="InterPro" id="IPR011050">
    <property type="entry name" value="Pectin_lyase_fold/virulence"/>
</dbReference>
<comment type="subcellular location">
    <subcellularLocation>
        <location evidence="1">Secreted</location>
    </subcellularLocation>
</comment>
<dbReference type="GO" id="GO:0004650">
    <property type="term" value="F:polygalacturonase activity"/>
    <property type="evidence" value="ECO:0007669"/>
    <property type="project" value="InterPro"/>
</dbReference>
<keyword evidence="9 15" id="KW-0326">Glycosidase</keyword>
<dbReference type="GO" id="GO:0016829">
    <property type="term" value="F:lyase activity"/>
    <property type="evidence" value="ECO:0007669"/>
    <property type="project" value="UniProtKB-KW"/>
</dbReference>
<dbReference type="GO" id="GO:0071555">
    <property type="term" value="P:cell wall organization"/>
    <property type="evidence" value="ECO:0007669"/>
    <property type="project" value="UniProtKB-KW"/>
</dbReference>